<comment type="caution">
    <text evidence="3">The sequence shown here is derived from an EMBL/GenBank/DDBJ whole genome shotgun (WGS) entry which is preliminary data.</text>
</comment>
<dbReference type="Gene3D" id="3.55.50.30">
    <property type="match status" value="1"/>
</dbReference>
<dbReference type="Pfam" id="PF04773">
    <property type="entry name" value="FecR"/>
    <property type="match status" value="1"/>
</dbReference>
<dbReference type="InterPro" id="IPR032508">
    <property type="entry name" value="FecR_C"/>
</dbReference>
<dbReference type="InterPro" id="IPR006860">
    <property type="entry name" value="FecR"/>
</dbReference>
<proteinExistence type="predicted"/>
<dbReference type="InterPro" id="IPR012373">
    <property type="entry name" value="Ferrdict_sens_TM"/>
</dbReference>
<evidence type="ECO:0000313" key="4">
    <source>
        <dbReference type="Proteomes" id="UP000326903"/>
    </source>
</evidence>
<name>A0A5J5IEC8_9BACT</name>
<dbReference type="Gene3D" id="2.60.120.1440">
    <property type="match status" value="1"/>
</dbReference>
<reference evidence="3 4" key="1">
    <citation type="submission" date="2019-09" db="EMBL/GenBank/DDBJ databases">
        <title>Draft genome sequence of Ginsengibacter sp. BR5-29.</title>
        <authorList>
            <person name="Im W.-T."/>
        </authorList>
    </citation>
    <scope>NUCLEOTIDE SEQUENCE [LARGE SCALE GENOMIC DNA]</scope>
    <source>
        <strain evidence="3 4">BR5-29</strain>
    </source>
</reference>
<dbReference type="AlphaFoldDB" id="A0A5J5IEC8"/>
<dbReference type="PANTHER" id="PTHR30273:SF2">
    <property type="entry name" value="PROTEIN FECR"/>
    <property type="match status" value="1"/>
</dbReference>
<dbReference type="RefSeq" id="WP_150416002.1">
    <property type="nucleotide sequence ID" value="NZ_VYQF01000005.1"/>
</dbReference>
<evidence type="ECO:0000259" key="2">
    <source>
        <dbReference type="Pfam" id="PF16344"/>
    </source>
</evidence>
<evidence type="ECO:0000313" key="3">
    <source>
        <dbReference type="EMBL" id="KAA9037768.1"/>
    </source>
</evidence>
<sequence>MPTDRIKFLIQLYFDKTIDNSQQSELSEWVKNHASDEELIALLSHAWQANDENIVMPEVASKNILSAVLKSSSSKNQKKDSNKIIPLNKTAPWIKRFVIAASILIVCSIGYFLRKPAASHNAVARNINNTKGNIIKPGGSKATLTLSDGTKIVLDSTGNGLLTKQGGASVIKRANGKLQYLRDQSVTSEVVYNTMSTPVGGMYEVVLPDGSNVWLNSGSSITYPTSFSRNERRVQMTGEAYFEVAHDRTRPFHVSVNNMDVEVLGTHFNINSYDNEPSIKTTLLEGKVKVSKGNATVLIIPGQQAVTAKLSNDLSINKNGVDLDQVVAWKNGKFVFIDDDIKSIMRQIERWYGVSVTYNTNVTNEEFIGVISRSVNITQILGMLEKTGSVKFTIQDRNIIVQ</sequence>
<evidence type="ECO:0000259" key="1">
    <source>
        <dbReference type="Pfam" id="PF04773"/>
    </source>
</evidence>
<accession>A0A5J5IEC8</accession>
<dbReference type="FunFam" id="2.60.120.1440:FF:000001">
    <property type="entry name" value="Putative anti-sigma factor"/>
    <property type="match status" value="1"/>
</dbReference>
<dbReference type="EMBL" id="VYQF01000005">
    <property type="protein sequence ID" value="KAA9037768.1"/>
    <property type="molecule type" value="Genomic_DNA"/>
</dbReference>
<gene>
    <name evidence="3" type="ORF">FW778_16905</name>
</gene>
<feature type="domain" description="FecR protein" evidence="1">
    <location>
        <begin position="194"/>
        <end position="289"/>
    </location>
</feature>
<feature type="domain" description="Protein FecR C-terminal" evidence="2">
    <location>
        <begin position="333"/>
        <end position="401"/>
    </location>
</feature>
<dbReference type="Pfam" id="PF16344">
    <property type="entry name" value="FecR_C"/>
    <property type="match status" value="1"/>
</dbReference>
<dbReference type="Proteomes" id="UP000326903">
    <property type="component" value="Unassembled WGS sequence"/>
</dbReference>
<protein>
    <submittedName>
        <fullName evidence="3">DUF4974 domain-containing protein</fullName>
    </submittedName>
</protein>
<organism evidence="3 4">
    <name type="scientific">Ginsengibacter hankyongi</name>
    <dbReference type="NCBI Taxonomy" id="2607284"/>
    <lineage>
        <taxon>Bacteria</taxon>
        <taxon>Pseudomonadati</taxon>
        <taxon>Bacteroidota</taxon>
        <taxon>Chitinophagia</taxon>
        <taxon>Chitinophagales</taxon>
        <taxon>Chitinophagaceae</taxon>
        <taxon>Ginsengibacter</taxon>
    </lineage>
</organism>
<keyword evidence="4" id="KW-1185">Reference proteome</keyword>
<dbReference type="GO" id="GO:0016989">
    <property type="term" value="F:sigma factor antagonist activity"/>
    <property type="evidence" value="ECO:0007669"/>
    <property type="project" value="TreeGrafter"/>
</dbReference>
<dbReference type="PANTHER" id="PTHR30273">
    <property type="entry name" value="PERIPLASMIC SIGNAL SENSOR AND SIGMA FACTOR ACTIVATOR FECR-RELATED"/>
    <property type="match status" value="1"/>
</dbReference>